<dbReference type="EMBL" id="QNQU01000010">
    <property type="protein sequence ID" value="RBQ06795.1"/>
    <property type="molecule type" value="Genomic_DNA"/>
</dbReference>
<name>A0A366KYS9_9SPHI</name>
<dbReference type="OrthoDB" id="1039148at2"/>
<dbReference type="InterPro" id="IPR022276">
    <property type="entry name" value="Conjug_transposon_TraK"/>
</dbReference>
<dbReference type="RefSeq" id="WP_113949358.1">
    <property type="nucleotide sequence ID" value="NZ_QNQU01000010.1"/>
</dbReference>
<gene>
    <name evidence="2" type="primary">traK</name>
    <name evidence="2" type="ORF">DRW42_13565</name>
</gene>
<accession>A0A366KYS9</accession>
<proteinExistence type="predicted"/>
<evidence type="ECO:0000256" key="1">
    <source>
        <dbReference type="SAM" id="Phobius"/>
    </source>
</evidence>
<keyword evidence="3" id="KW-1185">Reference proteome</keyword>
<dbReference type="NCBIfam" id="TIGR03781">
    <property type="entry name" value="Bac_Flav_CT_K"/>
    <property type="match status" value="1"/>
</dbReference>
<evidence type="ECO:0000313" key="3">
    <source>
        <dbReference type="Proteomes" id="UP000252081"/>
    </source>
</evidence>
<keyword evidence="1" id="KW-0472">Membrane</keyword>
<keyword evidence="1" id="KW-0812">Transmembrane</keyword>
<reference evidence="2 3" key="1">
    <citation type="submission" date="2018-07" db="EMBL/GenBank/DDBJ databases">
        <title>A draft genome of a endophytic bacteria, a new species of Pedobacter.</title>
        <authorList>
            <person name="Zhang Z.D."/>
            <person name="Chen Z.J."/>
        </authorList>
    </citation>
    <scope>NUCLEOTIDE SEQUENCE [LARGE SCALE GENOMIC DNA]</scope>
    <source>
        <strain evidence="2 3">RS10</strain>
    </source>
</reference>
<comment type="caution">
    <text evidence="2">The sequence shown here is derived from an EMBL/GenBank/DDBJ whole genome shotgun (WGS) entry which is preliminary data.</text>
</comment>
<dbReference type="Proteomes" id="UP000252081">
    <property type="component" value="Unassembled WGS sequence"/>
</dbReference>
<evidence type="ECO:0000313" key="2">
    <source>
        <dbReference type="EMBL" id="RBQ06795.1"/>
    </source>
</evidence>
<feature type="transmembrane region" description="Helical" evidence="1">
    <location>
        <begin position="15"/>
        <end position="38"/>
    </location>
</feature>
<protein>
    <submittedName>
        <fullName evidence="2">Conjugative transposon protein TraK</fullName>
    </submittedName>
</protein>
<dbReference type="AlphaFoldDB" id="A0A366KYS9"/>
<keyword evidence="1" id="KW-1133">Transmembrane helix</keyword>
<sequence>MFTQFKNIDTAFKHIRLFSFFLILACVSISCFAIYKYYAFFNLKDQRIYILYNGKVLTALASDRKSNLPVELRDHIRTFHQYFFSLSPDDKAIKASVTRALYLADESAKKQYDNFQENGYYNNLIAANISQEIVVDSIQLDVDRFPYPFRCFATQKLVRSSSTVYRKLISQGVVDDLKNQTDNNPHGFLIRGWEILENRDAVNKQKVDL</sequence>
<organism evidence="2 3">
    <name type="scientific">Pedobacter miscanthi</name>
    <dbReference type="NCBI Taxonomy" id="2259170"/>
    <lineage>
        <taxon>Bacteria</taxon>
        <taxon>Pseudomonadati</taxon>
        <taxon>Bacteroidota</taxon>
        <taxon>Sphingobacteriia</taxon>
        <taxon>Sphingobacteriales</taxon>
        <taxon>Sphingobacteriaceae</taxon>
        <taxon>Pedobacter</taxon>
    </lineage>
</organism>
<dbReference type="PROSITE" id="PS51257">
    <property type="entry name" value="PROKAR_LIPOPROTEIN"/>
    <property type="match status" value="1"/>
</dbReference>